<evidence type="ECO:0000256" key="3">
    <source>
        <dbReference type="ARBA" id="ARBA00022723"/>
    </source>
</evidence>
<dbReference type="EMBL" id="CAFABA010000080">
    <property type="protein sequence ID" value="CAB4833709.1"/>
    <property type="molecule type" value="Genomic_DNA"/>
</dbReference>
<organism evidence="9">
    <name type="scientific">freshwater metagenome</name>
    <dbReference type="NCBI Taxonomy" id="449393"/>
    <lineage>
        <taxon>unclassified sequences</taxon>
        <taxon>metagenomes</taxon>
        <taxon>ecological metagenomes</taxon>
    </lineage>
</organism>
<dbReference type="GO" id="GO:0016705">
    <property type="term" value="F:oxidoreductase activity, acting on paired donors, with incorporation or reduction of molecular oxygen"/>
    <property type="evidence" value="ECO:0007669"/>
    <property type="project" value="InterPro"/>
</dbReference>
<dbReference type="PANTHER" id="PTHR46696:SF1">
    <property type="entry name" value="CYTOCHROME P450 YJIB-RELATED"/>
    <property type="match status" value="1"/>
</dbReference>
<keyword evidence="3" id="KW-0479">Metal-binding</keyword>
<keyword evidence="5" id="KW-0408">Iron</keyword>
<evidence type="ECO:0000256" key="6">
    <source>
        <dbReference type="ARBA" id="ARBA00023033"/>
    </source>
</evidence>
<evidence type="ECO:0000313" key="7">
    <source>
        <dbReference type="EMBL" id="CAB4833709.1"/>
    </source>
</evidence>
<dbReference type="PRINTS" id="PR00359">
    <property type="entry name" value="BP450"/>
</dbReference>
<dbReference type="InterPro" id="IPR017972">
    <property type="entry name" value="Cyt_P450_CS"/>
</dbReference>
<dbReference type="GO" id="GO:0004497">
    <property type="term" value="F:monooxygenase activity"/>
    <property type="evidence" value="ECO:0007669"/>
    <property type="project" value="UniProtKB-KW"/>
</dbReference>
<evidence type="ECO:0000313" key="8">
    <source>
        <dbReference type="EMBL" id="CAB4932879.1"/>
    </source>
</evidence>
<dbReference type="PROSITE" id="PS00086">
    <property type="entry name" value="CYTOCHROME_P450"/>
    <property type="match status" value="1"/>
</dbReference>
<evidence type="ECO:0000256" key="2">
    <source>
        <dbReference type="ARBA" id="ARBA00022617"/>
    </source>
</evidence>
<dbReference type="InterPro" id="IPR001128">
    <property type="entry name" value="Cyt_P450"/>
</dbReference>
<dbReference type="PRINTS" id="PR00385">
    <property type="entry name" value="P450"/>
</dbReference>
<dbReference type="InterPro" id="IPR036396">
    <property type="entry name" value="Cyt_P450_sf"/>
</dbReference>
<dbReference type="CDD" id="cd20625">
    <property type="entry name" value="CYP164-like"/>
    <property type="match status" value="1"/>
</dbReference>
<sequence length="420" mass="47722">MTTATGSLDEDVTIWLTPGHADRGRLIEDPYPLFDRLRDEAPVYKSQPGPWFVTRFPDVLQSLREPGFSRDASRAMNRHLGSASGDEPLSEDAAERLFETWMLYRDPPAHERLRRMMNKAFLPKSIERWSARAEEIALELLAPLRDEAEFDLLDRYAAQLPLRIICEMIGMPSDRAADLAAWSHTIVMLQEPGERTPEFDAQAKSSLVECFAYFRELVAEKRRHPGDDIISILLESEHAEANPATDREIVGSCILLNVAGQETTMHRISNGTLYLLDNPDQYRALRNDLSLMPNAIEEILRYSSVNALPRYATRDVRFGDHVIPEGDIVLPVLGAANRDPGYFDDPHNFDIRRPNARDHLTFGNGIHYCLGVHLARLEANTALTVLNRDAPELELVDDTPRWRDTFTARSLQRMPVRWAG</sequence>
<dbReference type="EMBL" id="CAFBMH010000155">
    <property type="protein sequence ID" value="CAB4932879.1"/>
    <property type="molecule type" value="Genomic_DNA"/>
</dbReference>
<reference evidence="9" key="1">
    <citation type="submission" date="2020-05" db="EMBL/GenBank/DDBJ databases">
        <authorList>
            <person name="Chiriac C."/>
            <person name="Salcher M."/>
            <person name="Ghai R."/>
            <person name="Kavagutti S V."/>
        </authorList>
    </citation>
    <scope>NUCLEOTIDE SEQUENCE</scope>
</reference>
<evidence type="ECO:0000313" key="9">
    <source>
        <dbReference type="EMBL" id="CAB4991044.1"/>
    </source>
</evidence>
<evidence type="ECO:0000256" key="1">
    <source>
        <dbReference type="ARBA" id="ARBA00010617"/>
    </source>
</evidence>
<dbReference type="InterPro" id="IPR002397">
    <property type="entry name" value="Cyt_P450_B"/>
</dbReference>
<evidence type="ECO:0000256" key="4">
    <source>
        <dbReference type="ARBA" id="ARBA00023002"/>
    </source>
</evidence>
<dbReference type="AlphaFoldDB" id="A0A6J7NM43"/>
<keyword evidence="6" id="KW-0503">Monooxygenase</keyword>
<comment type="similarity">
    <text evidence="1">Belongs to the cytochrome P450 family.</text>
</comment>
<evidence type="ECO:0000256" key="5">
    <source>
        <dbReference type="ARBA" id="ARBA00023004"/>
    </source>
</evidence>
<gene>
    <name evidence="7" type="ORF">UFOPK3139_01865</name>
    <name evidence="8" type="ORF">UFOPK3543_02767</name>
    <name evidence="9" type="ORF">UFOPK3967_01007</name>
</gene>
<protein>
    <submittedName>
        <fullName evidence="9">Unannotated protein</fullName>
    </submittedName>
</protein>
<dbReference type="EMBL" id="CAFBOS010000047">
    <property type="protein sequence ID" value="CAB4991044.1"/>
    <property type="molecule type" value="Genomic_DNA"/>
</dbReference>
<dbReference type="PANTHER" id="PTHR46696">
    <property type="entry name" value="P450, PUTATIVE (EUROFUNG)-RELATED"/>
    <property type="match status" value="1"/>
</dbReference>
<dbReference type="FunFam" id="1.10.630.10:FF:000018">
    <property type="entry name" value="Cytochrome P450 monooxygenase"/>
    <property type="match status" value="1"/>
</dbReference>
<accession>A0A6J7NM43</accession>
<dbReference type="GO" id="GO:0020037">
    <property type="term" value="F:heme binding"/>
    <property type="evidence" value="ECO:0007669"/>
    <property type="project" value="InterPro"/>
</dbReference>
<keyword evidence="2" id="KW-0349">Heme</keyword>
<dbReference type="Gene3D" id="1.10.630.10">
    <property type="entry name" value="Cytochrome P450"/>
    <property type="match status" value="1"/>
</dbReference>
<proteinExistence type="inferred from homology"/>
<dbReference type="Pfam" id="PF00067">
    <property type="entry name" value="p450"/>
    <property type="match status" value="1"/>
</dbReference>
<dbReference type="SUPFAM" id="SSF48264">
    <property type="entry name" value="Cytochrome P450"/>
    <property type="match status" value="1"/>
</dbReference>
<keyword evidence="4" id="KW-0560">Oxidoreductase</keyword>
<dbReference type="GO" id="GO:0005506">
    <property type="term" value="F:iron ion binding"/>
    <property type="evidence" value="ECO:0007669"/>
    <property type="project" value="InterPro"/>
</dbReference>
<name>A0A6J7NM43_9ZZZZ</name>